<feature type="compositionally biased region" description="Basic residues" evidence="1">
    <location>
        <begin position="57"/>
        <end position="70"/>
    </location>
</feature>
<evidence type="ECO:0000313" key="2">
    <source>
        <dbReference type="EMBL" id="KAI1692990.1"/>
    </source>
</evidence>
<feature type="region of interest" description="Disordered" evidence="1">
    <location>
        <begin position="1"/>
        <end position="114"/>
    </location>
</feature>
<evidence type="ECO:0000313" key="3">
    <source>
        <dbReference type="Proteomes" id="UP001201812"/>
    </source>
</evidence>
<feature type="compositionally biased region" description="Basic and acidic residues" evidence="1">
    <location>
        <begin position="23"/>
        <end position="38"/>
    </location>
</feature>
<keyword evidence="3" id="KW-1185">Reference proteome</keyword>
<feature type="compositionally biased region" description="Low complexity" evidence="1">
    <location>
        <begin position="39"/>
        <end position="56"/>
    </location>
</feature>
<protein>
    <submittedName>
        <fullName evidence="2">Uncharacterized protein</fullName>
    </submittedName>
</protein>
<evidence type="ECO:0000256" key="1">
    <source>
        <dbReference type="SAM" id="MobiDB-lite"/>
    </source>
</evidence>
<dbReference type="Proteomes" id="UP001201812">
    <property type="component" value="Unassembled WGS sequence"/>
</dbReference>
<dbReference type="AlphaFoldDB" id="A0AAD4QTC7"/>
<accession>A0AAD4QTC7</accession>
<proteinExistence type="predicted"/>
<gene>
    <name evidence="2" type="ORF">DdX_20911</name>
</gene>
<comment type="caution">
    <text evidence="2">The sequence shown here is derived from an EMBL/GenBank/DDBJ whole genome shotgun (WGS) entry which is preliminary data.</text>
</comment>
<organism evidence="2 3">
    <name type="scientific">Ditylenchus destructor</name>
    <dbReference type="NCBI Taxonomy" id="166010"/>
    <lineage>
        <taxon>Eukaryota</taxon>
        <taxon>Metazoa</taxon>
        <taxon>Ecdysozoa</taxon>
        <taxon>Nematoda</taxon>
        <taxon>Chromadorea</taxon>
        <taxon>Rhabditida</taxon>
        <taxon>Tylenchina</taxon>
        <taxon>Tylenchomorpha</taxon>
        <taxon>Sphaerularioidea</taxon>
        <taxon>Anguinidae</taxon>
        <taxon>Anguininae</taxon>
        <taxon>Ditylenchus</taxon>
    </lineage>
</organism>
<feature type="compositionally biased region" description="Low complexity" evidence="1">
    <location>
        <begin position="71"/>
        <end position="91"/>
    </location>
</feature>
<reference evidence="2" key="1">
    <citation type="submission" date="2022-01" db="EMBL/GenBank/DDBJ databases">
        <title>Genome Sequence Resource for Two Populations of Ditylenchus destructor, the Migratory Endoparasitic Phytonematode.</title>
        <authorList>
            <person name="Zhang H."/>
            <person name="Lin R."/>
            <person name="Xie B."/>
        </authorList>
    </citation>
    <scope>NUCLEOTIDE SEQUENCE</scope>
    <source>
        <strain evidence="2">BazhouSP</strain>
    </source>
</reference>
<feature type="compositionally biased region" description="Gly residues" evidence="1">
    <location>
        <begin position="1"/>
        <end position="10"/>
    </location>
</feature>
<sequence length="264" mass="28356">MPYRGGGSCRGRGWRWDSPARAPDSRPARPRPESRRDGGAAPRPCAACLPAAPRGSGWRRSRRPTPRPGRRLSTLKPSSSPSARSMATSPSRPLPKVKSAPVTTPPAPISSTSRCCAKARAGRLASTASKPKTSIASAPACANRCWRWSSVVRRKGAVSGGRTHRVGVEGRDDRRTALGTRAFDRAADHRLVPPVKPVEIAERDDPAAKMRRYRDRSVQPLHGRAYRGGFRQCQLAGGFTVPAQGPPAARAGHCRPSPCGFPRA</sequence>
<dbReference type="EMBL" id="JAKKPZ010000690">
    <property type="protein sequence ID" value="KAI1692990.1"/>
    <property type="molecule type" value="Genomic_DNA"/>
</dbReference>
<name>A0AAD4QTC7_9BILA</name>